<sequence length="360" mass="40084">MSDENFLLGTALVFGGCGFLGHHIAKQLSMAPDVAKVIVFDVDTSKNRLPDVEYISGSITSKAEVDEAFKAVQPKVVFHTVSPGPFRNDNNLFHAVNVEGTKNIISCAQKYDCTKALVYTSSSSVIHDNRSDLIMATELPPVIFMPEQTEYYSHTKAIAETLTLGANRESIRTVAIRPAGLFGEGDTLTVANVIANAREGKGRLQIGDNSNLFDWTYVENNAYAQLLAARALVRSYSEPEKADSDRVDGEAFAITNDEPWHFWTFTRALASAAGYPISEDKVIKVPWRFMMAVAWALEWGFWIFSLGRKAPRLNRARVKYTTMQRTLDISKAKKRLGYRPQVGMQEGVKRSAKWFLESAP</sequence>
<gene>
    <name evidence="4" type="ORF">P171DRAFT_432154</name>
</gene>
<dbReference type="Proteomes" id="UP000799764">
    <property type="component" value="Unassembled WGS sequence"/>
</dbReference>
<dbReference type="OrthoDB" id="10058185at2759"/>
<dbReference type="InterPro" id="IPR002225">
    <property type="entry name" value="3Beta_OHSteriod_DH/Estase"/>
</dbReference>
<keyword evidence="5" id="KW-1185">Reference proteome</keyword>
<dbReference type="SUPFAM" id="SSF51735">
    <property type="entry name" value="NAD(P)-binding Rossmann-fold domains"/>
    <property type="match status" value="1"/>
</dbReference>
<evidence type="ECO:0000313" key="5">
    <source>
        <dbReference type="Proteomes" id="UP000799764"/>
    </source>
</evidence>
<organism evidence="4 5">
    <name type="scientific">Karstenula rhodostoma CBS 690.94</name>
    <dbReference type="NCBI Taxonomy" id="1392251"/>
    <lineage>
        <taxon>Eukaryota</taxon>
        <taxon>Fungi</taxon>
        <taxon>Dikarya</taxon>
        <taxon>Ascomycota</taxon>
        <taxon>Pezizomycotina</taxon>
        <taxon>Dothideomycetes</taxon>
        <taxon>Pleosporomycetidae</taxon>
        <taxon>Pleosporales</taxon>
        <taxon>Massarineae</taxon>
        <taxon>Didymosphaeriaceae</taxon>
        <taxon>Karstenula</taxon>
    </lineage>
</organism>
<comment type="similarity">
    <text evidence="1">Belongs to the 3-beta-HSD family.</text>
</comment>
<protein>
    <submittedName>
        <fullName evidence="4">NAD(P)-binding protein</fullName>
    </submittedName>
</protein>
<reference evidence="4" key="1">
    <citation type="journal article" date="2020" name="Stud. Mycol.">
        <title>101 Dothideomycetes genomes: a test case for predicting lifestyles and emergence of pathogens.</title>
        <authorList>
            <person name="Haridas S."/>
            <person name="Albert R."/>
            <person name="Binder M."/>
            <person name="Bloem J."/>
            <person name="Labutti K."/>
            <person name="Salamov A."/>
            <person name="Andreopoulos B."/>
            <person name="Baker S."/>
            <person name="Barry K."/>
            <person name="Bills G."/>
            <person name="Bluhm B."/>
            <person name="Cannon C."/>
            <person name="Castanera R."/>
            <person name="Culley D."/>
            <person name="Daum C."/>
            <person name="Ezra D."/>
            <person name="Gonzalez J."/>
            <person name="Henrissat B."/>
            <person name="Kuo A."/>
            <person name="Liang C."/>
            <person name="Lipzen A."/>
            <person name="Lutzoni F."/>
            <person name="Magnuson J."/>
            <person name="Mondo S."/>
            <person name="Nolan M."/>
            <person name="Ohm R."/>
            <person name="Pangilinan J."/>
            <person name="Park H.-J."/>
            <person name="Ramirez L."/>
            <person name="Alfaro M."/>
            <person name="Sun H."/>
            <person name="Tritt A."/>
            <person name="Yoshinaga Y."/>
            <person name="Zwiers L.-H."/>
            <person name="Turgeon B."/>
            <person name="Goodwin S."/>
            <person name="Spatafora J."/>
            <person name="Crous P."/>
            <person name="Grigoriev I."/>
        </authorList>
    </citation>
    <scope>NUCLEOTIDE SEQUENCE</scope>
    <source>
        <strain evidence="4">CBS 690.94</strain>
    </source>
</reference>
<dbReference type="EMBL" id="MU001501">
    <property type="protein sequence ID" value="KAF2444072.1"/>
    <property type="molecule type" value="Genomic_DNA"/>
</dbReference>
<evidence type="ECO:0000256" key="1">
    <source>
        <dbReference type="ARBA" id="ARBA00009219"/>
    </source>
</evidence>
<dbReference type="PANTHER" id="PTHR43245:SF51">
    <property type="entry name" value="SHORT CHAIN DEHYDROGENASE_REDUCTASE FAMILY 42E, MEMBER 2"/>
    <property type="match status" value="1"/>
</dbReference>
<name>A0A9P4PHL3_9PLEO</name>
<dbReference type="GO" id="GO:0016616">
    <property type="term" value="F:oxidoreductase activity, acting on the CH-OH group of donors, NAD or NADP as acceptor"/>
    <property type="evidence" value="ECO:0007669"/>
    <property type="project" value="InterPro"/>
</dbReference>
<dbReference type="Gene3D" id="3.40.50.720">
    <property type="entry name" value="NAD(P)-binding Rossmann-like Domain"/>
    <property type="match status" value="1"/>
</dbReference>
<feature type="domain" description="3-beta hydroxysteroid dehydrogenase/isomerase" evidence="3">
    <location>
        <begin position="12"/>
        <end position="278"/>
    </location>
</feature>
<proteinExistence type="inferred from homology"/>
<keyword evidence="2" id="KW-0560">Oxidoreductase</keyword>
<evidence type="ECO:0000256" key="2">
    <source>
        <dbReference type="ARBA" id="ARBA00023002"/>
    </source>
</evidence>
<evidence type="ECO:0000259" key="3">
    <source>
        <dbReference type="Pfam" id="PF01073"/>
    </source>
</evidence>
<comment type="caution">
    <text evidence="4">The sequence shown here is derived from an EMBL/GenBank/DDBJ whole genome shotgun (WGS) entry which is preliminary data.</text>
</comment>
<accession>A0A9P4PHL3</accession>
<dbReference type="PANTHER" id="PTHR43245">
    <property type="entry name" value="BIFUNCTIONAL POLYMYXIN RESISTANCE PROTEIN ARNA"/>
    <property type="match status" value="1"/>
</dbReference>
<dbReference type="AlphaFoldDB" id="A0A9P4PHL3"/>
<dbReference type="InterPro" id="IPR050177">
    <property type="entry name" value="Lipid_A_modif_metabolic_enz"/>
</dbReference>
<dbReference type="InterPro" id="IPR036291">
    <property type="entry name" value="NAD(P)-bd_dom_sf"/>
</dbReference>
<dbReference type="GO" id="GO:0006694">
    <property type="term" value="P:steroid biosynthetic process"/>
    <property type="evidence" value="ECO:0007669"/>
    <property type="project" value="InterPro"/>
</dbReference>
<evidence type="ECO:0000313" key="4">
    <source>
        <dbReference type="EMBL" id="KAF2444072.1"/>
    </source>
</evidence>
<dbReference type="Pfam" id="PF01073">
    <property type="entry name" value="3Beta_HSD"/>
    <property type="match status" value="1"/>
</dbReference>